<dbReference type="HOGENOM" id="CLU_1200613_0_0_1"/>
<sequence>MRLTHSLLLSFSVRAIAQPVVNGMRARADDPKATWAVVNVDGSNGDGDCDDCDSATVTVTKAPKPTTVTYRVTDTVVRVSSVPVISIVPVEGKPDKSPCLCLTLHRPPPSPPPPPRPPPPSHLGARARAAFFGTGPSPVSSSIEVSSALPSANASQPSVPVWSAPSAVPSESVSSAESTSWAPTPTTLVTLISSITEAPVPESTTHTPDDGLWYSAKYPPHHNGTEGRFWK</sequence>
<dbReference type="KEGG" id="val:VDBG_06228"/>
<feature type="compositionally biased region" description="Pro residues" evidence="1">
    <location>
        <begin position="106"/>
        <end position="121"/>
    </location>
</feature>
<name>C9SMV4_VERA1</name>
<dbReference type="STRING" id="526221.C9SMV4"/>
<dbReference type="eggNOG" id="ENOG502RSH0">
    <property type="taxonomic scope" value="Eukaryota"/>
</dbReference>
<protein>
    <submittedName>
        <fullName evidence="3">Predicted protein</fullName>
    </submittedName>
</protein>
<dbReference type="Proteomes" id="UP000008698">
    <property type="component" value="Unassembled WGS sequence"/>
</dbReference>
<dbReference type="GeneID" id="9534970"/>
<keyword evidence="2" id="KW-0732">Signal</keyword>
<dbReference type="RefSeq" id="XP_003003786.1">
    <property type="nucleotide sequence ID" value="XM_003003740.1"/>
</dbReference>
<keyword evidence="4" id="KW-1185">Reference proteome</keyword>
<organism evidence="4">
    <name type="scientific">Verticillium alfalfae (strain VaMs.102 / ATCC MYA-4576 / FGSC 10136)</name>
    <name type="common">Verticillium wilt of alfalfa</name>
    <name type="synonym">Verticillium albo-atrum</name>
    <dbReference type="NCBI Taxonomy" id="526221"/>
    <lineage>
        <taxon>Eukaryota</taxon>
        <taxon>Fungi</taxon>
        <taxon>Dikarya</taxon>
        <taxon>Ascomycota</taxon>
        <taxon>Pezizomycotina</taxon>
        <taxon>Sordariomycetes</taxon>
        <taxon>Hypocreomycetidae</taxon>
        <taxon>Glomerellales</taxon>
        <taxon>Plectosphaerellaceae</taxon>
        <taxon>Verticillium</taxon>
    </lineage>
</organism>
<reference evidence="4" key="1">
    <citation type="journal article" date="2011" name="PLoS Pathog.">
        <title>Comparative genomics yields insights into niche adaptation of plant vascular wilt pathogens.</title>
        <authorList>
            <person name="Klosterman S.J."/>
            <person name="Subbarao K.V."/>
            <person name="Kang S."/>
            <person name="Veronese P."/>
            <person name="Gold S.E."/>
            <person name="Thomma B.P.H.J."/>
            <person name="Chen Z."/>
            <person name="Henrissat B."/>
            <person name="Lee Y.-H."/>
            <person name="Park J."/>
            <person name="Garcia-Pedrajas M.D."/>
            <person name="Barbara D.J."/>
            <person name="Anchieta A."/>
            <person name="de Jonge R."/>
            <person name="Santhanam P."/>
            <person name="Maruthachalam K."/>
            <person name="Atallah Z."/>
            <person name="Amyotte S.G."/>
            <person name="Paz Z."/>
            <person name="Inderbitzin P."/>
            <person name="Hayes R.J."/>
            <person name="Heiman D.I."/>
            <person name="Young S."/>
            <person name="Zeng Q."/>
            <person name="Engels R."/>
            <person name="Galagan J."/>
            <person name="Cuomo C.A."/>
            <person name="Dobinson K.F."/>
            <person name="Ma L.-J."/>
        </authorList>
    </citation>
    <scope>NUCLEOTIDE SEQUENCE [LARGE SCALE GENOMIC DNA]</scope>
    <source>
        <strain evidence="4">VaMs.102 / ATCC MYA-4576 / FGSC 10136</strain>
    </source>
</reference>
<dbReference type="EMBL" id="DS985220">
    <property type="protein sequence ID" value="EEY20119.1"/>
    <property type="molecule type" value="Genomic_DNA"/>
</dbReference>
<evidence type="ECO:0000256" key="1">
    <source>
        <dbReference type="SAM" id="MobiDB-lite"/>
    </source>
</evidence>
<feature type="signal peptide" evidence="2">
    <location>
        <begin position="1"/>
        <end position="17"/>
    </location>
</feature>
<dbReference type="AlphaFoldDB" id="C9SMV4"/>
<feature type="region of interest" description="Disordered" evidence="1">
    <location>
        <begin position="103"/>
        <end position="125"/>
    </location>
</feature>
<feature type="chain" id="PRO_5003000875" evidence="2">
    <location>
        <begin position="18"/>
        <end position="231"/>
    </location>
</feature>
<proteinExistence type="predicted"/>
<gene>
    <name evidence="3" type="ORF">VDBG_06228</name>
</gene>
<dbReference type="OrthoDB" id="10625609at2759"/>
<accession>C9SMV4</accession>
<evidence type="ECO:0000313" key="4">
    <source>
        <dbReference type="Proteomes" id="UP000008698"/>
    </source>
</evidence>
<evidence type="ECO:0000256" key="2">
    <source>
        <dbReference type="SAM" id="SignalP"/>
    </source>
</evidence>
<evidence type="ECO:0000313" key="3">
    <source>
        <dbReference type="EMBL" id="EEY20119.1"/>
    </source>
</evidence>